<reference evidence="1 2" key="1">
    <citation type="submission" date="2016-05" db="EMBL/GenBank/DDBJ databases">
        <title>Comparative analysis of secretome profiles of manganese(II)-oxidizing ascomycete fungi.</title>
        <authorList>
            <consortium name="DOE Joint Genome Institute"/>
            <person name="Zeiner C.A."/>
            <person name="Purvine S.O."/>
            <person name="Zink E.M."/>
            <person name="Wu S."/>
            <person name="Pasa-Tolic L."/>
            <person name="Chaput D.L."/>
            <person name="Haridas S."/>
            <person name="Grigoriev I.V."/>
            <person name="Santelli C.M."/>
            <person name="Hansel C.M."/>
        </authorList>
    </citation>
    <scope>NUCLEOTIDE SEQUENCE [LARGE SCALE GENOMIC DNA]</scope>
    <source>
        <strain evidence="1 2">AP3s5-JAC2a</strain>
    </source>
</reference>
<proteinExistence type="predicted"/>
<accession>A0A177CP77</accession>
<organism evidence="1 2">
    <name type="scientific">Paraphaeosphaeria sporulosa</name>
    <dbReference type="NCBI Taxonomy" id="1460663"/>
    <lineage>
        <taxon>Eukaryota</taxon>
        <taxon>Fungi</taxon>
        <taxon>Dikarya</taxon>
        <taxon>Ascomycota</taxon>
        <taxon>Pezizomycotina</taxon>
        <taxon>Dothideomycetes</taxon>
        <taxon>Pleosporomycetidae</taxon>
        <taxon>Pleosporales</taxon>
        <taxon>Massarineae</taxon>
        <taxon>Didymosphaeriaceae</taxon>
        <taxon>Paraphaeosphaeria</taxon>
    </lineage>
</organism>
<dbReference type="Proteomes" id="UP000077069">
    <property type="component" value="Unassembled WGS sequence"/>
</dbReference>
<dbReference type="STRING" id="1460663.A0A177CP77"/>
<protein>
    <submittedName>
        <fullName evidence="1">Uncharacterized protein</fullName>
    </submittedName>
</protein>
<evidence type="ECO:0000313" key="1">
    <source>
        <dbReference type="EMBL" id="OAG09314.1"/>
    </source>
</evidence>
<dbReference type="EMBL" id="KV441549">
    <property type="protein sequence ID" value="OAG09314.1"/>
    <property type="molecule type" value="Genomic_DNA"/>
</dbReference>
<dbReference type="OrthoDB" id="10559973at2759"/>
<name>A0A177CP77_9PLEO</name>
<evidence type="ECO:0000313" key="2">
    <source>
        <dbReference type="Proteomes" id="UP000077069"/>
    </source>
</evidence>
<gene>
    <name evidence="1" type="ORF">CC84DRAFT_1234687</name>
</gene>
<dbReference type="AlphaFoldDB" id="A0A177CP77"/>
<dbReference type="InParanoid" id="A0A177CP77"/>
<dbReference type="RefSeq" id="XP_018039679.1">
    <property type="nucleotide sequence ID" value="XM_018183824.1"/>
</dbReference>
<sequence length="112" mass="12467">MPTSSWDSSSSDETIRVRQLSPVPAIHNGPGHRFTPVFDRIHSRDDHGISGAAALDATDMAGVNFKHVDRNKYMMNLARNEVDILTEKGDRQTAKATLVNHATIEPPRCIFR</sequence>
<keyword evidence="2" id="KW-1185">Reference proteome</keyword>
<dbReference type="GeneID" id="28767310"/>